<keyword evidence="2" id="KW-1003">Cell membrane</keyword>
<gene>
    <name evidence="9" type="ORF">SAMN05660652_00831</name>
</gene>
<dbReference type="AlphaFoldDB" id="A0A1G7XXJ6"/>
<feature type="transmembrane region" description="Helical" evidence="7">
    <location>
        <begin position="216"/>
        <end position="234"/>
    </location>
</feature>
<evidence type="ECO:0000313" key="9">
    <source>
        <dbReference type="EMBL" id="SDG88909.1"/>
    </source>
</evidence>
<protein>
    <recommendedName>
        <fullName evidence="7">TRAP transporter large permease protein</fullName>
    </recommendedName>
</protein>
<feature type="transmembrane region" description="Helical" evidence="7">
    <location>
        <begin position="171"/>
        <end position="192"/>
    </location>
</feature>
<proteinExistence type="inferred from homology"/>
<comment type="function">
    <text evidence="7">Part of the tripartite ATP-independent periplasmic (TRAP) transport system.</text>
</comment>
<feature type="transmembrane region" description="Helical" evidence="7">
    <location>
        <begin position="276"/>
        <end position="295"/>
    </location>
</feature>
<keyword evidence="5 7" id="KW-1133">Transmembrane helix</keyword>
<feature type="transmembrane region" description="Helical" evidence="7">
    <location>
        <begin position="315"/>
        <end position="343"/>
    </location>
</feature>
<comment type="subunit">
    <text evidence="7">The complex comprises the extracytoplasmic solute receptor protein and the two transmembrane proteins.</text>
</comment>
<evidence type="ECO:0000256" key="2">
    <source>
        <dbReference type="ARBA" id="ARBA00022475"/>
    </source>
</evidence>
<evidence type="ECO:0000256" key="1">
    <source>
        <dbReference type="ARBA" id="ARBA00004429"/>
    </source>
</evidence>
<keyword evidence="7" id="KW-0813">Transport</keyword>
<feature type="transmembrane region" description="Helical" evidence="7">
    <location>
        <begin position="78"/>
        <end position="97"/>
    </location>
</feature>
<comment type="similarity">
    <text evidence="7">Belongs to the TRAP transporter large permease family.</text>
</comment>
<dbReference type="STRING" id="83767.SAMN05660652_00831"/>
<evidence type="ECO:0000259" key="8">
    <source>
        <dbReference type="Pfam" id="PF06808"/>
    </source>
</evidence>
<dbReference type="OrthoDB" id="9777699at2"/>
<keyword evidence="6 7" id="KW-0472">Membrane</keyword>
<evidence type="ECO:0000313" key="10">
    <source>
        <dbReference type="Proteomes" id="UP000198607"/>
    </source>
</evidence>
<comment type="caution">
    <text evidence="7">Lacks conserved residue(s) required for the propagation of feature annotation.</text>
</comment>
<dbReference type="InterPro" id="IPR010656">
    <property type="entry name" value="DctM"/>
</dbReference>
<feature type="transmembrane region" description="Helical" evidence="7">
    <location>
        <begin position="103"/>
        <end position="125"/>
    </location>
</feature>
<sequence>MTVLVFITSLLGLMALGMPVAFALLVCGVSLMIHLNSFDVQILAQNLVSGADNFPLMAIPFFMLAGELMNAGGMTRRIITMAMAWVGHIRGGLGYVAVMAAVIMAALSGSAVADTAALASVLVPLMRNAGYNVNRSCGLIACGGIIAPIIPPSIGFILYGVTGGVSITKLFIAGIVPGVLMGTSIMLAWWWCTKHDEMRVEAKTSLKVKLEETRKAAWALVLPIVIVGGLKIGVFTPTEAAVIAAAYSLFVGVVIYREIKVSQLFSLFLRASETTAVIMFLVSAAGVSAWLITAADIPGQLAQMVEPFMDNKMLLTFVLMLLVLVVGTALDMTPTILIMTPVLMPVLKQAGIDPVYFGVLFMINNAIGLVTPPVGTVLNVVCGVARIPMSGAIKGVVPFMIAQTVVLFLLVFVPELVTLPLKWMTAR</sequence>
<feature type="transmembrane region" description="Helical" evidence="7">
    <location>
        <begin position="395"/>
        <end position="417"/>
    </location>
</feature>
<comment type="subcellular location">
    <subcellularLocation>
        <location evidence="1 7">Cell inner membrane</location>
        <topology evidence="1 7">Multi-pass membrane protein</topology>
    </subcellularLocation>
</comment>
<feature type="transmembrane region" description="Helical" evidence="7">
    <location>
        <begin position="137"/>
        <end position="159"/>
    </location>
</feature>
<evidence type="ECO:0000256" key="7">
    <source>
        <dbReference type="RuleBase" id="RU369079"/>
    </source>
</evidence>
<dbReference type="PANTHER" id="PTHR33362:SF4">
    <property type="entry name" value="2,3-DIKETO-L-GULONATE TRAP TRANSPORTER LARGE PERMEASE PROTEIN YIAN"/>
    <property type="match status" value="1"/>
</dbReference>
<keyword evidence="10" id="KW-1185">Reference proteome</keyword>
<evidence type="ECO:0000256" key="6">
    <source>
        <dbReference type="ARBA" id="ARBA00023136"/>
    </source>
</evidence>
<feature type="domain" description="TRAP C4-dicarboxylate transport system permease DctM subunit" evidence="8">
    <location>
        <begin position="8"/>
        <end position="416"/>
    </location>
</feature>
<keyword evidence="4 7" id="KW-0812">Transmembrane</keyword>
<dbReference type="EMBL" id="FNCY01000002">
    <property type="protein sequence ID" value="SDG88909.1"/>
    <property type="molecule type" value="Genomic_DNA"/>
</dbReference>
<evidence type="ECO:0000256" key="4">
    <source>
        <dbReference type="ARBA" id="ARBA00022692"/>
    </source>
</evidence>
<accession>A0A1G7XXJ6</accession>
<dbReference type="PANTHER" id="PTHR33362">
    <property type="entry name" value="SIALIC ACID TRAP TRANSPORTER PERMEASE PROTEIN SIAT-RELATED"/>
    <property type="match status" value="1"/>
</dbReference>
<dbReference type="Proteomes" id="UP000198607">
    <property type="component" value="Unassembled WGS sequence"/>
</dbReference>
<evidence type="ECO:0000256" key="5">
    <source>
        <dbReference type="ARBA" id="ARBA00022989"/>
    </source>
</evidence>
<dbReference type="PIRSF" id="PIRSF006066">
    <property type="entry name" value="HI0050"/>
    <property type="match status" value="1"/>
</dbReference>
<evidence type="ECO:0000256" key="3">
    <source>
        <dbReference type="ARBA" id="ARBA00022519"/>
    </source>
</evidence>
<organism evidence="9 10">
    <name type="scientific">Propionivibrio dicarboxylicus</name>
    <dbReference type="NCBI Taxonomy" id="83767"/>
    <lineage>
        <taxon>Bacteria</taxon>
        <taxon>Pseudomonadati</taxon>
        <taxon>Pseudomonadota</taxon>
        <taxon>Betaproteobacteria</taxon>
        <taxon>Rhodocyclales</taxon>
        <taxon>Rhodocyclaceae</taxon>
        <taxon>Propionivibrio</taxon>
    </lineage>
</organism>
<dbReference type="GO" id="GO:0005886">
    <property type="term" value="C:plasma membrane"/>
    <property type="evidence" value="ECO:0007669"/>
    <property type="project" value="UniProtKB-SubCell"/>
</dbReference>
<dbReference type="Pfam" id="PF06808">
    <property type="entry name" value="DctM"/>
    <property type="match status" value="1"/>
</dbReference>
<name>A0A1G7XXJ6_9RHOO</name>
<feature type="transmembrane region" description="Helical" evidence="7">
    <location>
        <begin position="240"/>
        <end position="256"/>
    </location>
</feature>
<dbReference type="RefSeq" id="WP_091934084.1">
    <property type="nucleotide sequence ID" value="NZ_FNCY01000002.1"/>
</dbReference>
<dbReference type="GO" id="GO:0022857">
    <property type="term" value="F:transmembrane transporter activity"/>
    <property type="evidence" value="ECO:0007669"/>
    <property type="project" value="UniProtKB-UniRule"/>
</dbReference>
<dbReference type="NCBIfam" id="TIGR00786">
    <property type="entry name" value="dctM"/>
    <property type="match status" value="1"/>
</dbReference>
<feature type="transmembrane region" description="Helical" evidence="7">
    <location>
        <begin position="47"/>
        <end position="66"/>
    </location>
</feature>
<dbReference type="InterPro" id="IPR004681">
    <property type="entry name" value="TRAP_DctM"/>
</dbReference>
<reference evidence="9 10" key="1">
    <citation type="submission" date="2016-10" db="EMBL/GenBank/DDBJ databases">
        <authorList>
            <person name="de Groot N.N."/>
        </authorList>
    </citation>
    <scope>NUCLEOTIDE SEQUENCE [LARGE SCALE GENOMIC DNA]</scope>
    <source>
        <strain evidence="9 10">DSM 5885</strain>
    </source>
</reference>
<keyword evidence="3 7" id="KW-0997">Cell inner membrane</keyword>